<evidence type="ECO:0000256" key="1">
    <source>
        <dbReference type="SAM" id="MobiDB-lite"/>
    </source>
</evidence>
<feature type="compositionally biased region" description="Basic and acidic residues" evidence="1">
    <location>
        <begin position="1"/>
        <end position="22"/>
    </location>
</feature>
<proteinExistence type="predicted"/>
<sequence length="75" mass="8542">MPREWTDEQKAEASRRAKERGFGRSPAVLIAEQEARPMEETVDRVQDEDGNPVTTTHTRPGTTIMYKPLEHGGYE</sequence>
<feature type="compositionally biased region" description="Basic and acidic residues" evidence="1">
    <location>
        <begin position="37"/>
        <end position="47"/>
    </location>
</feature>
<reference evidence="2" key="1">
    <citation type="journal article" date="2015" name="Nature">
        <title>Complex archaea that bridge the gap between prokaryotes and eukaryotes.</title>
        <authorList>
            <person name="Spang A."/>
            <person name="Saw J.H."/>
            <person name="Jorgensen S.L."/>
            <person name="Zaremba-Niedzwiedzka K."/>
            <person name="Martijn J."/>
            <person name="Lind A.E."/>
            <person name="van Eijk R."/>
            <person name="Schleper C."/>
            <person name="Guy L."/>
            <person name="Ettema T.J."/>
        </authorList>
    </citation>
    <scope>NUCLEOTIDE SEQUENCE</scope>
</reference>
<dbReference type="EMBL" id="LAZR01014563">
    <property type="protein sequence ID" value="KKM16942.1"/>
    <property type="molecule type" value="Genomic_DNA"/>
</dbReference>
<feature type="region of interest" description="Disordered" evidence="1">
    <location>
        <begin position="37"/>
        <end position="75"/>
    </location>
</feature>
<organism evidence="2">
    <name type="scientific">marine sediment metagenome</name>
    <dbReference type="NCBI Taxonomy" id="412755"/>
    <lineage>
        <taxon>unclassified sequences</taxon>
        <taxon>metagenomes</taxon>
        <taxon>ecological metagenomes</taxon>
    </lineage>
</organism>
<gene>
    <name evidence="2" type="ORF">LCGC14_1680800</name>
</gene>
<feature type="compositionally biased region" description="Low complexity" evidence="1">
    <location>
        <begin position="54"/>
        <end position="63"/>
    </location>
</feature>
<accession>A0A0F9HP53</accession>
<protein>
    <submittedName>
        <fullName evidence="2">Uncharacterized protein</fullName>
    </submittedName>
</protein>
<name>A0A0F9HP53_9ZZZZ</name>
<feature type="non-terminal residue" evidence="2">
    <location>
        <position position="75"/>
    </location>
</feature>
<comment type="caution">
    <text evidence="2">The sequence shown here is derived from an EMBL/GenBank/DDBJ whole genome shotgun (WGS) entry which is preliminary data.</text>
</comment>
<feature type="region of interest" description="Disordered" evidence="1">
    <location>
        <begin position="1"/>
        <end position="25"/>
    </location>
</feature>
<dbReference type="AlphaFoldDB" id="A0A0F9HP53"/>
<evidence type="ECO:0000313" key="2">
    <source>
        <dbReference type="EMBL" id="KKM16942.1"/>
    </source>
</evidence>